<dbReference type="InterPro" id="IPR026444">
    <property type="entry name" value="Secre_tail"/>
</dbReference>
<evidence type="ECO:0000313" key="1">
    <source>
        <dbReference type="EMBL" id="MBT1686335.1"/>
    </source>
</evidence>
<sequence length="1447" mass="151961">MGTTRAQNYEWMLEIHVRYSHSGCMSEQIDIIQAVFNGQNWGLNGDVVPGTLGKEYKVYARGTNWAGIANKNISVAVKGTCSDVFLPARDLSMFGSSCSSTSYSGPGNNPPGNATVTIRFFPRFEPLKTETCSQSIYTASSCSSTGSYVWELSTNGATYSPIARTGPTVTFNAAELVSLGYTNPYVLFYIRLKDPGLPDRNLTNTYTFRVYAPPPTVSLSGQTDVVCKGQQNGTATLQISSSVVDRFYINCTNLDNGAAWVVPDVRVGNTTITGLDAGRWKFEVVNNNTADTDSYGHCPVSIDHNVAEPTAVAVSFNVPLHNTYAIKCNGGTQGEATAVGAGGVGGYKDFSWSTTATGATITGLTAGTYTVSLKDANGCPASGSVELKQPAPVQVSLSPSKTYMSGHAVSCWNKNDGGVNSTVSGGITGQSYTYGWSTGATGPSISDRGTGTYTLTVTDANGCPDSESITLLAPPAIDFTIDQTGTLSCPGDATVSFAGKSVANTIGTVSYAWSSGETTLSVAGKGAGTYTFTVSDQQGCSTARSVTLDNPRAHTVALAPLSNYNGSRIKCNGGSDGALEAVVKDPDGVVVSAQNYLWTQNGTRIGESPTLTSMNDLSEGLYKVVITYGAACETEGTYPLNDPDPVVVNAGPTTDYNGQPIKCFNGTDANIRATAGGGTPGVYSYSWNTGATGALLTGVGAGTYVVTVKDVNQCPGYATVPLEDPTPVEASILSVSDYSGYGVSCNGSNDGRITTEASGGSGGYTYSWSNGATTPVITGLAGGSYTLTVSDNNGCEDVVTQPISSPTVVTLSVVREKNISCFEGSDGEIELLAGGGVGNYQYSRNNGASWQPEHVFGTLTEGTYTITLRDGNGCTKTAPSTLSEPKQIMIDFADKQPAFCNDPAGTARAVVTGGVSGYTYRWEDGDGTVLDTDDVLSGVKGGIYTVIVRDNNACEERNDVSITSTDGAQATYVATAARCFDSSDGSAEITITKGDGPFVIRWPDGQSTLQGVNLKKAQYNVVITDRNNCTVVQTVDVPAPDAIALAVQSSMIPTCNGLCDGQMTLVASGGVGGYVYEWNGKTGAAQTQLCAVVYPVTVTDANNCVLHRDVELLQPEPLDIRAAKATLATCRDGCDGSLEALATGGNGGYQYTWAAGGNTNIKTGLCPGTYLISVQDLKGCQAEASLVLNNTPALPLDLGGGVTLCVGQSHTLDAGAPWTNVQWGSNTGFESTGQRVTITDVGSYWVEVLNDKGCVGRDTFLLETSYDLLQASFMIPGEAVAGDTVVMIDISWPLPETVAWQYPAAMREVLNLGDVLFGQFDAAGTYEVAMTARLGECVDQISKTIVILGEGAESEGGKLGYEKFVKEFTVYPNPTDGAFDVGIELLEESPVTLSIWNSPTGILIKQVQRNDQKLYHVSFDLRPLNAGTYILRLDHAKGKEYIRFIVY</sequence>
<dbReference type="NCBIfam" id="TIGR04183">
    <property type="entry name" value="Por_Secre_tail"/>
    <property type="match status" value="1"/>
</dbReference>
<dbReference type="Pfam" id="PF13573">
    <property type="entry name" value="SprB"/>
    <property type="match status" value="7"/>
</dbReference>
<evidence type="ECO:0000313" key="2">
    <source>
        <dbReference type="Proteomes" id="UP001319180"/>
    </source>
</evidence>
<reference evidence="1 2" key="1">
    <citation type="submission" date="2021-05" db="EMBL/GenBank/DDBJ databases">
        <title>A Polyphasic approach of four new species of the genus Ohtaekwangia: Ohtaekwangia histidinii sp. nov., Ohtaekwangia cretensis sp. nov., Ohtaekwangia indiensis sp. nov., Ohtaekwangia reichenbachii sp. nov. from diverse environment.</title>
        <authorList>
            <person name="Octaviana S."/>
        </authorList>
    </citation>
    <scope>NUCLEOTIDE SEQUENCE [LARGE SCALE GENOMIC DNA]</scope>
    <source>
        <strain evidence="1 2">PWU37</strain>
    </source>
</reference>
<dbReference type="RefSeq" id="WP_254089576.1">
    <property type="nucleotide sequence ID" value="NZ_JAHESC010000007.1"/>
</dbReference>
<name>A0AAP2D8M1_9BACT</name>
<dbReference type="EMBL" id="JAHESC010000007">
    <property type="protein sequence ID" value="MBT1686335.1"/>
    <property type="molecule type" value="Genomic_DNA"/>
</dbReference>
<comment type="caution">
    <text evidence="1">The sequence shown here is derived from an EMBL/GenBank/DDBJ whole genome shotgun (WGS) entry which is preliminary data.</text>
</comment>
<organism evidence="1 2">
    <name type="scientific">Dawidia soli</name>
    <dbReference type="NCBI Taxonomy" id="2782352"/>
    <lineage>
        <taxon>Bacteria</taxon>
        <taxon>Pseudomonadati</taxon>
        <taxon>Bacteroidota</taxon>
        <taxon>Cytophagia</taxon>
        <taxon>Cytophagales</taxon>
        <taxon>Chryseotaleaceae</taxon>
        <taxon>Dawidia</taxon>
    </lineage>
</organism>
<accession>A0AAP2D8M1</accession>
<dbReference type="Gene3D" id="2.60.40.740">
    <property type="match status" value="2"/>
</dbReference>
<protein>
    <submittedName>
        <fullName evidence="1">T9SS type A sorting domain-containing protein</fullName>
    </submittedName>
</protein>
<dbReference type="Proteomes" id="UP001319180">
    <property type="component" value="Unassembled WGS sequence"/>
</dbReference>
<gene>
    <name evidence="1" type="ORF">KK078_07205</name>
</gene>
<dbReference type="InterPro" id="IPR025667">
    <property type="entry name" value="SprB_repeat"/>
</dbReference>
<proteinExistence type="predicted"/>
<keyword evidence="2" id="KW-1185">Reference proteome</keyword>